<comment type="caution">
    <text evidence="1">The sequence shown here is derived from an EMBL/GenBank/DDBJ whole genome shotgun (WGS) entry which is preliminary data.</text>
</comment>
<accession>A0A645GTJ0</accession>
<reference evidence="1" key="1">
    <citation type="submission" date="2019-08" db="EMBL/GenBank/DDBJ databases">
        <authorList>
            <person name="Kucharzyk K."/>
            <person name="Murdoch R.W."/>
            <person name="Higgins S."/>
            <person name="Loffler F."/>
        </authorList>
    </citation>
    <scope>NUCLEOTIDE SEQUENCE</scope>
</reference>
<dbReference type="EMBL" id="VSSQ01079867">
    <property type="protein sequence ID" value="MPN29262.1"/>
    <property type="molecule type" value="Genomic_DNA"/>
</dbReference>
<dbReference type="AlphaFoldDB" id="A0A645GTJ0"/>
<evidence type="ECO:0000313" key="1">
    <source>
        <dbReference type="EMBL" id="MPN29262.1"/>
    </source>
</evidence>
<protein>
    <submittedName>
        <fullName evidence="1">Uncharacterized protein</fullName>
    </submittedName>
</protein>
<organism evidence="1">
    <name type="scientific">bioreactor metagenome</name>
    <dbReference type="NCBI Taxonomy" id="1076179"/>
    <lineage>
        <taxon>unclassified sequences</taxon>
        <taxon>metagenomes</taxon>
        <taxon>ecological metagenomes</taxon>
    </lineage>
</organism>
<sequence length="61" mass="7070">MTDIHDSEKRKNPSFAEVRQTRFAIEQEDQGDIELHYHQKPEPCQIIPSTSLKEGLTYIVA</sequence>
<gene>
    <name evidence="1" type="ORF">SDC9_176714</name>
</gene>
<proteinExistence type="predicted"/>
<name>A0A645GTJ0_9ZZZZ</name>